<proteinExistence type="predicted"/>
<name>A0AA35SS49_GEOBA</name>
<keyword evidence="1" id="KW-0472">Membrane</keyword>
<accession>A0AA35SS49</accession>
<dbReference type="EMBL" id="CASHTH010002704">
    <property type="protein sequence ID" value="CAI8033931.1"/>
    <property type="molecule type" value="Genomic_DNA"/>
</dbReference>
<gene>
    <name evidence="2" type="ORF">GBAR_LOCUS19125</name>
</gene>
<keyword evidence="1" id="KW-1133">Transmembrane helix</keyword>
<organism evidence="2 3">
    <name type="scientific">Geodia barretti</name>
    <name type="common">Barrett's horny sponge</name>
    <dbReference type="NCBI Taxonomy" id="519541"/>
    <lineage>
        <taxon>Eukaryota</taxon>
        <taxon>Metazoa</taxon>
        <taxon>Porifera</taxon>
        <taxon>Demospongiae</taxon>
        <taxon>Heteroscleromorpha</taxon>
        <taxon>Tetractinellida</taxon>
        <taxon>Astrophorina</taxon>
        <taxon>Geodiidae</taxon>
        <taxon>Geodia</taxon>
    </lineage>
</organism>
<comment type="caution">
    <text evidence="2">The sequence shown here is derived from an EMBL/GenBank/DDBJ whole genome shotgun (WGS) entry which is preliminary data.</text>
</comment>
<evidence type="ECO:0000256" key="1">
    <source>
        <dbReference type="SAM" id="Phobius"/>
    </source>
</evidence>
<dbReference type="Proteomes" id="UP001174909">
    <property type="component" value="Unassembled WGS sequence"/>
</dbReference>
<reference evidence="2" key="1">
    <citation type="submission" date="2023-03" db="EMBL/GenBank/DDBJ databases">
        <authorList>
            <person name="Steffen K."/>
            <person name="Cardenas P."/>
        </authorList>
    </citation>
    <scope>NUCLEOTIDE SEQUENCE</scope>
</reference>
<sequence>MLFGAITAFFSVLFLSSLGMLLYYNDTSSESDKQQLYDNVESLLVCSRVVGAFMAILVWISSHDAWFFTMWTVTFRRPRVAVSSNQMNTLGFNSHLYHSYITSIMNY</sequence>
<protein>
    <submittedName>
        <fullName evidence="2">Uncharacterized protein</fullName>
    </submittedName>
</protein>
<dbReference type="AlphaFoldDB" id="A0AA35SS49"/>
<evidence type="ECO:0000313" key="2">
    <source>
        <dbReference type="EMBL" id="CAI8033931.1"/>
    </source>
</evidence>
<feature type="transmembrane region" description="Helical" evidence="1">
    <location>
        <begin position="36"/>
        <end position="60"/>
    </location>
</feature>
<feature type="transmembrane region" description="Helical" evidence="1">
    <location>
        <begin position="6"/>
        <end position="24"/>
    </location>
</feature>
<keyword evidence="1" id="KW-0812">Transmembrane</keyword>
<evidence type="ECO:0000313" key="3">
    <source>
        <dbReference type="Proteomes" id="UP001174909"/>
    </source>
</evidence>
<keyword evidence="3" id="KW-1185">Reference proteome</keyword>